<gene>
    <name evidence="16" type="primary">LOC114324952</name>
</gene>
<evidence type="ECO:0000256" key="3">
    <source>
        <dbReference type="ARBA" id="ARBA00022448"/>
    </source>
</evidence>
<evidence type="ECO:0000256" key="4">
    <source>
        <dbReference type="ARBA" id="ARBA00022475"/>
    </source>
</evidence>
<evidence type="ECO:0000256" key="10">
    <source>
        <dbReference type="ARBA" id="ARBA00023180"/>
    </source>
</evidence>
<keyword evidence="12" id="KW-0407">Ion channel</keyword>
<dbReference type="Pfam" id="PF10613">
    <property type="entry name" value="Lig_chan-Glu_bd"/>
    <property type="match status" value="1"/>
</dbReference>
<evidence type="ECO:0000256" key="8">
    <source>
        <dbReference type="ARBA" id="ARBA00023136"/>
    </source>
</evidence>
<dbReference type="InterPro" id="IPR019594">
    <property type="entry name" value="Glu/Gly-bd"/>
</dbReference>
<dbReference type="InParanoid" id="A0A6P7F088"/>
<name>A0A6P7F088_DIAVI</name>
<keyword evidence="4" id="KW-1003">Cell membrane</keyword>
<dbReference type="Pfam" id="PF00060">
    <property type="entry name" value="Lig_chan"/>
    <property type="match status" value="1"/>
</dbReference>
<accession>A0A6P7F088</accession>
<keyword evidence="6 13" id="KW-1133">Transmembrane helix</keyword>
<evidence type="ECO:0000256" key="12">
    <source>
        <dbReference type="ARBA" id="ARBA00023303"/>
    </source>
</evidence>
<keyword evidence="5 13" id="KW-0812">Transmembrane</keyword>
<dbReference type="InterPro" id="IPR001320">
    <property type="entry name" value="Iontro_rcpt_C"/>
</dbReference>
<feature type="transmembrane region" description="Helical" evidence="13">
    <location>
        <begin position="484"/>
        <end position="505"/>
    </location>
</feature>
<dbReference type="GO" id="GO:0050906">
    <property type="term" value="P:detection of stimulus involved in sensory perception"/>
    <property type="evidence" value="ECO:0007669"/>
    <property type="project" value="UniProtKB-ARBA"/>
</dbReference>
<evidence type="ECO:0000313" key="16">
    <source>
        <dbReference type="RefSeq" id="XP_028128681.1"/>
    </source>
</evidence>
<dbReference type="RefSeq" id="XP_028128681.1">
    <property type="nucleotide sequence ID" value="XM_028272880.1"/>
</dbReference>
<evidence type="ECO:0000256" key="9">
    <source>
        <dbReference type="ARBA" id="ARBA00023170"/>
    </source>
</evidence>
<evidence type="ECO:0000256" key="6">
    <source>
        <dbReference type="ARBA" id="ARBA00022989"/>
    </source>
</evidence>
<evidence type="ECO:0000259" key="15">
    <source>
        <dbReference type="Pfam" id="PF10613"/>
    </source>
</evidence>
<proteinExistence type="inferred from homology"/>
<comment type="subcellular location">
    <subcellularLocation>
        <location evidence="1">Cell membrane</location>
        <topology evidence="1">Multi-pass membrane protein</topology>
    </subcellularLocation>
</comment>
<dbReference type="GO" id="GO:0015276">
    <property type="term" value="F:ligand-gated monoatomic ion channel activity"/>
    <property type="evidence" value="ECO:0007669"/>
    <property type="project" value="InterPro"/>
</dbReference>
<dbReference type="AlphaFoldDB" id="A0A6P7F088"/>
<organism evidence="16">
    <name type="scientific">Diabrotica virgifera virgifera</name>
    <name type="common">western corn rootworm</name>
    <dbReference type="NCBI Taxonomy" id="50390"/>
    <lineage>
        <taxon>Eukaryota</taxon>
        <taxon>Metazoa</taxon>
        <taxon>Ecdysozoa</taxon>
        <taxon>Arthropoda</taxon>
        <taxon>Hexapoda</taxon>
        <taxon>Insecta</taxon>
        <taxon>Pterygota</taxon>
        <taxon>Neoptera</taxon>
        <taxon>Endopterygota</taxon>
        <taxon>Coleoptera</taxon>
        <taxon>Polyphaga</taxon>
        <taxon>Cucujiformia</taxon>
        <taxon>Chrysomeloidea</taxon>
        <taxon>Chrysomelidae</taxon>
        <taxon>Galerucinae</taxon>
        <taxon>Diabroticina</taxon>
        <taxon>Diabroticites</taxon>
        <taxon>Diabrotica</taxon>
    </lineage>
</organism>
<dbReference type="PANTHER" id="PTHR42643:SF40">
    <property type="entry name" value="IONOTROPIC RECEPTOR 41A-RELATED"/>
    <property type="match status" value="1"/>
</dbReference>
<keyword evidence="10" id="KW-0325">Glycoprotein</keyword>
<dbReference type="OrthoDB" id="8182981at2759"/>
<sequence>MNLYLDILLNIIVKTYFLDSRCLLVFTDEDNYFDYNGDIPVINIKVSKDSINPHLFLHYFGCKAVLIKTNNPVTVFEQFENEIRTSIERFNERKFLIAPGLHINENITNIFLSHSIRYVVDFVAITLADYSWNNNSFISKHIERYNLWTHKYVGFDYSQKELLDTWYSVNRSFVHNSNLYEYKLKNQMGRTLRMATFQYEPYSIPGETINDHKGSELYSMIIFAKYINATPELVINPKDYWGYIFDNWTGNGLVGNLADDKADIGFAALYTWEADYHFLDLSTALIRTGITCLVPAPKLAAGWLTPWYSYSNSMWALVGASFFTCVVVHFIMTMLKTKMLIGSQTYFHGFTPEEYKGTESSAMKIFAKEVNATYKFVINNQDYWGDIFENWTGNGLLGMVADDTVDIAFAAMGHWGKLHPYVDFSVTFVRSGVTCIVPAPLSIDVTKKSFGNSMLAMVKIFLVQCVDDVDSPPGRYGTLFMGLLFMYSLFLSSTYSSGLAAVMTLPRYNHPIETVQDLLDSGIPWVAPHEVWIYSISTSEVPVFKAIIKAFLAEPSEEKMREYSKTRDYTFALERLPQGAYGFPTYIHEDIIENFKLLKEDLYYEQLVVILRKSSVLIPVLNKYLSTVYETGLIAYWQSEAVLLFGNTHMSRAVQSNTRTSTIGKLKWTHVEGAFGVLIFGQLIGFLVFIFELGAAWYKISKRPNQNRIRETYPDDLLDAKVRKLQ</sequence>
<evidence type="ECO:0000256" key="2">
    <source>
        <dbReference type="ARBA" id="ARBA00008685"/>
    </source>
</evidence>
<feature type="domain" description="Ionotropic glutamate receptor C-terminal" evidence="14">
    <location>
        <begin position="447"/>
        <end position="681"/>
    </location>
</feature>
<evidence type="ECO:0000259" key="14">
    <source>
        <dbReference type="Pfam" id="PF00060"/>
    </source>
</evidence>
<keyword evidence="9" id="KW-0675">Receptor</keyword>
<dbReference type="GO" id="GO:0005886">
    <property type="term" value="C:plasma membrane"/>
    <property type="evidence" value="ECO:0007669"/>
    <property type="project" value="UniProtKB-SubCell"/>
</dbReference>
<dbReference type="FunCoup" id="A0A6P7F088">
    <property type="interactions" value="21"/>
</dbReference>
<keyword evidence="7" id="KW-0406">Ion transport</keyword>
<evidence type="ECO:0000256" key="7">
    <source>
        <dbReference type="ARBA" id="ARBA00023065"/>
    </source>
</evidence>
<dbReference type="Gene3D" id="3.40.190.10">
    <property type="entry name" value="Periplasmic binding protein-like II"/>
    <property type="match status" value="2"/>
</dbReference>
<evidence type="ECO:0000256" key="11">
    <source>
        <dbReference type="ARBA" id="ARBA00023286"/>
    </source>
</evidence>
<dbReference type="PANTHER" id="PTHR42643">
    <property type="entry name" value="IONOTROPIC RECEPTOR 20A-RELATED"/>
    <property type="match status" value="1"/>
</dbReference>
<keyword evidence="8 13" id="KW-0472">Membrane</keyword>
<keyword evidence="3" id="KW-0813">Transport</keyword>
<evidence type="ECO:0000256" key="1">
    <source>
        <dbReference type="ARBA" id="ARBA00004651"/>
    </source>
</evidence>
<keyword evidence="11" id="KW-1071">Ligand-gated ion channel</keyword>
<feature type="transmembrane region" description="Helical" evidence="13">
    <location>
        <begin position="674"/>
        <end position="698"/>
    </location>
</feature>
<dbReference type="InterPro" id="IPR052192">
    <property type="entry name" value="Insect_Ionotropic_Sensory_Rcpt"/>
</dbReference>
<protein>
    <submittedName>
        <fullName evidence="16">Uncharacterized protein LOC114324952</fullName>
    </submittedName>
</protein>
<comment type="similarity">
    <text evidence="2">Belongs to the glutamate-gated ion channel (TC 1.A.10.1) family.</text>
</comment>
<feature type="domain" description="Ionotropic glutamate receptor L-glutamate and glycine-binding" evidence="15">
    <location>
        <begin position="353"/>
        <end position="439"/>
    </location>
</feature>
<feature type="transmembrane region" description="Helical" evidence="13">
    <location>
        <begin position="314"/>
        <end position="335"/>
    </location>
</feature>
<reference evidence="16" key="1">
    <citation type="submission" date="2025-08" db="UniProtKB">
        <authorList>
            <consortium name="RefSeq"/>
        </authorList>
    </citation>
    <scope>IDENTIFICATION</scope>
    <source>
        <tissue evidence="16">Whole insect</tissue>
    </source>
</reference>
<evidence type="ECO:0000256" key="13">
    <source>
        <dbReference type="SAM" id="Phobius"/>
    </source>
</evidence>
<dbReference type="SUPFAM" id="SSF53850">
    <property type="entry name" value="Periplasmic binding protein-like II"/>
    <property type="match status" value="2"/>
</dbReference>
<evidence type="ECO:0000256" key="5">
    <source>
        <dbReference type="ARBA" id="ARBA00022692"/>
    </source>
</evidence>